<reference evidence="3 4" key="1">
    <citation type="submission" date="2021-02" db="EMBL/GenBank/DDBJ databases">
        <authorList>
            <person name="Vanwijnsberghe S."/>
        </authorList>
    </citation>
    <scope>NUCLEOTIDE SEQUENCE [LARGE SCALE GENOMIC DNA]</scope>
    <source>
        <strain evidence="3 4">LMG 31837</strain>
    </source>
</reference>
<dbReference type="GO" id="GO:0070205">
    <property type="term" value="F:2-succinyl-6-hydroxy-2,4-cyclohexadiene-1-carboxylate synthase activity"/>
    <property type="evidence" value="ECO:0007669"/>
    <property type="project" value="UniProtKB-EC"/>
</dbReference>
<evidence type="ECO:0000313" key="4">
    <source>
        <dbReference type="Proteomes" id="UP000672526"/>
    </source>
</evidence>
<dbReference type="InterPro" id="IPR000073">
    <property type="entry name" value="AB_hydrolase_1"/>
</dbReference>
<comment type="caution">
    <text evidence="3">The sequence shown here is derived from an EMBL/GenBank/DDBJ whole genome shotgun (WGS) entry which is preliminary data.</text>
</comment>
<keyword evidence="3" id="KW-0456">Lyase</keyword>
<dbReference type="Proteomes" id="UP000672526">
    <property type="component" value="Unassembled WGS sequence"/>
</dbReference>
<proteinExistence type="predicted"/>
<gene>
    <name evidence="3" type="primary">menH_8</name>
    <name evidence="3" type="ORF">R69888_04970</name>
</gene>
<evidence type="ECO:0000256" key="1">
    <source>
        <dbReference type="ARBA" id="ARBA00022801"/>
    </source>
</evidence>
<organism evidence="3 4">
    <name type="scientific">Paraburkholderia haematera</name>
    <dbReference type="NCBI Taxonomy" id="2793077"/>
    <lineage>
        <taxon>Bacteria</taxon>
        <taxon>Pseudomonadati</taxon>
        <taxon>Pseudomonadota</taxon>
        <taxon>Betaproteobacteria</taxon>
        <taxon>Burkholderiales</taxon>
        <taxon>Burkholderiaceae</taxon>
        <taxon>Paraburkholderia</taxon>
    </lineage>
</organism>
<dbReference type="EMBL" id="CAJNBK010000017">
    <property type="protein sequence ID" value="CAE6795699.1"/>
    <property type="molecule type" value="Genomic_DNA"/>
</dbReference>
<dbReference type="Pfam" id="PF12697">
    <property type="entry name" value="Abhydrolase_6"/>
    <property type="match status" value="1"/>
</dbReference>
<dbReference type="PANTHER" id="PTHR43798:SF31">
    <property type="entry name" value="AB HYDROLASE SUPERFAMILY PROTEIN YCLE"/>
    <property type="match status" value="1"/>
</dbReference>
<feature type="domain" description="AB hydrolase-1" evidence="2">
    <location>
        <begin position="16"/>
        <end position="225"/>
    </location>
</feature>
<keyword evidence="1" id="KW-0378">Hydrolase</keyword>
<accession>A0ABN7MDE3</accession>
<name>A0ABN7MDE3_9BURK</name>
<protein>
    <submittedName>
        <fullName evidence="3">2-succinyl-6-hydroxy-2, 4-cyclohexadiene-1-carboxylate synthase</fullName>
        <ecNumber evidence="3">4.2.99.20</ecNumber>
    </submittedName>
</protein>
<dbReference type="Gene3D" id="3.40.50.1820">
    <property type="entry name" value="alpha/beta hydrolase"/>
    <property type="match status" value="1"/>
</dbReference>
<sequence>MDVAVVGEGAAIVVPVHGIQGTRSVWMPVARELQKEAMFILPNLRGRGQAARGLSAEDYGLGAFADDLSDAIDSEVRGRPYWLAGWSMGVSVALEYLSRSAMRPPEGVILVSGTAAIREVRWFRAEDEESLLREIAAREQCLELKEAADHDAVAWTWQAIRSTDQRAILERLDLPALILHGSQDTDCPSSCADSLAQQIHGAQRQMFIDAGHTLPVTHADLVAKAIRRFVDH</sequence>
<dbReference type="EC" id="4.2.99.20" evidence="3"/>
<evidence type="ECO:0000313" key="3">
    <source>
        <dbReference type="EMBL" id="CAE6795699.1"/>
    </source>
</evidence>
<dbReference type="PANTHER" id="PTHR43798">
    <property type="entry name" value="MONOACYLGLYCEROL LIPASE"/>
    <property type="match status" value="1"/>
</dbReference>
<keyword evidence="4" id="KW-1185">Reference proteome</keyword>
<dbReference type="InterPro" id="IPR050266">
    <property type="entry name" value="AB_hydrolase_sf"/>
</dbReference>
<dbReference type="RefSeq" id="WP_211613999.1">
    <property type="nucleotide sequence ID" value="NZ_CAJNBK010000017.1"/>
</dbReference>
<evidence type="ECO:0000259" key="2">
    <source>
        <dbReference type="Pfam" id="PF12697"/>
    </source>
</evidence>
<dbReference type="SUPFAM" id="SSF53474">
    <property type="entry name" value="alpha/beta-Hydrolases"/>
    <property type="match status" value="1"/>
</dbReference>
<dbReference type="InterPro" id="IPR029058">
    <property type="entry name" value="AB_hydrolase_fold"/>
</dbReference>